<keyword evidence="3" id="KW-1185">Reference proteome</keyword>
<feature type="domain" description="Putative restriction endonuclease" evidence="1">
    <location>
        <begin position="19"/>
        <end position="170"/>
    </location>
</feature>
<dbReference type="Pfam" id="PF05685">
    <property type="entry name" value="Uma2"/>
    <property type="match status" value="1"/>
</dbReference>
<dbReference type="RefSeq" id="WP_043914341.1">
    <property type="nucleotide sequence ID" value="NZ_JXZB01000004.1"/>
</dbReference>
<dbReference type="CDD" id="cd06260">
    <property type="entry name" value="DUF820-like"/>
    <property type="match status" value="1"/>
</dbReference>
<evidence type="ECO:0000259" key="1">
    <source>
        <dbReference type="Pfam" id="PF05685"/>
    </source>
</evidence>
<comment type="caution">
    <text evidence="2">The sequence shown here is derived from an EMBL/GenBank/DDBJ whole genome shotgun (WGS) entry which is preliminary data.</text>
</comment>
<protein>
    <recommendedName>
        <fullName evidence="1">Putative restriction endonuclease domain-containing protein</fullName>
    </recommendedName>
</protein>
<evidence type="ECO:0000313" key="3">
    <source>
        <dbReference type="Proteomes" id="UP000032066"/>
    </source>
</evidence>
<gene>
    <name evidence="2" type="ORF">TR51_25250</name>
</gene>
<sequence>MSVDPATFARLRAIAAQLPQVPGIGKIEISNDTIVMMMSPVKRHELAVIRIARQLNDQLPQTHPGHLAHGGADLVDPVRGRLRNPDIMVFHEEALNDEEAALLPHQVLLVVEVVSASNPENDYLTKVRDYSAMGIPTYLLVDPRKGTGIVHDEPEYARREHFAFGDTVTVGPWTLDTGVLRTYS</sequence>
<dbReference type="Proteomes" id="UP000032066">
    <property type="component" value="Unassembled WGS sequence"/>
</dbReference>
<dbReference type="EMBL" id="JXZB01000004">
    <property type="protein sequence ID" value="KIQ62380.1"/>
    <property type="molecule type" value="Genomic_DNA"/>
</dbReference>
<dbReference type="PANTHER" id="PTHR34107:SF2">
    <property type="entry name" value="SLL0888 PROTEIN"/>
    <property type="match status" value="1"/>
</dbReference>
<dbReference type="AlphaFoldDB" id="A0A0D0N2T4"/>
<dbReference type="InterPro" id="IPR011335">
    <property type="entry name" value="Restrct_endonuc-II-like"/>
</dbReference>
<dbReference type="InterPro" id="IPR008538">
    <property type="entry name" value="Uma2"/>
</dbReference>
<dbReference type="OrthoDB" id="3423889at2"/>
<dbReference type="PATRIC" id="fig|2064.6.peg.5388"/>
<dbReference type="SUPFAM" id="SSF52980">
    <property type="entry name" value="Restriction endonuclease-like"/>
    <property type="match status" value="1"/>
</dbReference>
<dbReference type="InterPro" id="IPR012296">
    <property type="entry name" value="Nuclease_put_TT1808"/>
</dbReference>
<reference evidence="2 3" key="1">
    <citation type="submission" date="2015-02" db="EMBL/GenBank/DDBJ databases">
        <title>Draft genome sequence of Kitasatospora griseola MF730-N6, a bafilomycin, terpentecin and satosporin producer.</title>
        <authorList>
            <person name="Arens J.C."/>
            <person name="Haltli B."/>
            <person name="Kerr R.G."/>
        </authorList>
    </citation>
    <scope>NUCLEOTIDE SEQUENCE [LARGE SCALE GENOMIC DNA]</scope>
    <source>
        <strain evidence="2 3">MF730-N6</strain>
    </source>
</reference>
<proteinExistence type="predicted"/>
<organism evidence="2 3">
    <name type="scientific">Kitasatospora griseola</name>
    <name type="common">Streptomyces griseolosporeus</name>
    <dbReference type="NCBI Taxonomy" id="2064"/>
    <lineage>
        <taxon>Bacteria</taxon>
        <taxon>Bacillati</taxon>
        <taxon>Actinomycetota</taxon>
        <taxon>Actinomycetes</taxon>
        <taxon>Kitasatosporales</taxon>
        <taxon>Streptomycetaceae</taxon>
        <taxon>Kitasatospora</taxon>
    </lineage>
</organism>
<dbReference type="STRING" id="2064.TR51_25250"/>
<name>A0A0D0N2T4_KITGR</name>
<evidence type="ECO:0000313" key="2">
    <source>
        <dbReference type="EMBL" id="KIQ62380.1"/>
    </source>
</evidence>
<accession>A0A0D0N2T4</accession>
<dbReference type="Gene3D" id="3.90.1570.10">
    <property type="entry name" value="tt1808, chain A"/>
    <property type="match status" value="1"/>
</dbReference>
<dbReference type="PANTHER" id="PTHR34107">
    <property type="entry name" value="SLL0198 PROTEIN-RELATED"/>
    <property type="match status" value="1"/>
</dbReference>